<accession>A0ABR2GZW6</accession>
<organism evidence="1 2">
    <name type="scientific">Tritrichomonas musculus</name>
    <dbReference type="NCBI Taxonomy" id="1915356"/>
    <lineage>
        <taxon>Eukaryota</taxon>
        <taxon>Metamonada</taxon>
        <taxon>Parabasalia</taxon>
        <taxon>Tritrichomonadida</taxon>
        <taxon>Tritrichomonadidae</taxon>
        <taxon>Tritrichomonas</taxon>
    </lineage>
</organism>
<evidence type="ECO:0000313" key="1">
    <source>
        <dbReference type="EMBL" id="KAK8839479.1"/>
    </source>
</evidence>
<sequence length="79" mass="9190">MSACQGNVNSTYKYAHMCNDGESFEKNKEETMKFFKMAANKGDNEAMYAFAGLLRREPLEEDQIQSQKYCKMRLQSFNI</sequence>
<keyword evidence="2" id="KW-1185">Reference proteome</keyword>
<reference evidence="1 2" key="1">
    <citation type="submission" date="2024-04" db="EMBL/GenBank/DDBJ databases">
        <title>Tritrichomonas musculus Genome.</title>
        <authorList>
            <person name="Alves-Ferreira E."/>
            <person name="Grigg M."/>
            <person name="Lorenzi H."/>
            <person name="Galac M."/>
        </authorList>
    </citation>
    <scope>NUCLEOTIDE SEQUENCE [LARGE SCALE GENOMIC DNA]</scope>
    <source>
        <strain evidence="1 2">EAF2021</strain>
    </source>
</reference>
<gene>
    <name evidence="1" type="ORF">M9Y10_031834</name>
</gene>
<dbReference type="Proteomes" id="UP001470230">
    <property type="component" value="Unassembled WGS sequence"/>
</dbReference>
<name>A0ABR2GZW6_9EUKA</name>
<comment type="caution">
    <text evidence="1">The sequence shown here is derived from an EMBL/GenBank/DDBJ whole genome shotgun (WGS) entry which is preliminary data.</text>
</comment>
<dbReference type="SUPFAM" id="SSF81901">
    <property type="entry name" value="HCP-like"/>
    <property type="match status" value="1"/>
</dbReference>
<proteinExistence type="predicted"/>
<dbReference type="InterPro" id="IPR011990">
    <property type="entry name" value="TPR-like_helical_dom_sf"/>
</dbReference>
<protein>
    <submittedName>
        <fullName evidence="1">Uncharacterized protein</fullName>
    </submittedName>
</protein>
<evidence type="ECO:0000313" key="2">
    <source>
        <dbReference type="Proteomes" id="UP001470230"/>
    </source>
</evidence>
<dbReference type="EMBL" id="JAPFFF010000051">
    <property type="protein sequence ID" value="KAK8839479.1"/>
    <property type="molecule type" value="Genomic_DNA"/>
</dbReference>
<dbReference type="Gene3D" id="1.25.40.10">
    <property type="entry name" value="Tetratricopeptide repeat domain"/>
    <property type="match status" value="1"/>
</dbReference>